<dbReference type="Gene3D" id="1.20.140.10">
    <property type="entry name" value="Butyryl-CoA Dehydrogenase, subunit A, domain 3"/>
    <property type="match status" value="1"/>
</dbReference>
<dbReference type="Gene3D" id="2.40.110.10">
    <property type="entry name" value="Butyryl-CoA Dehydrogenase, subunit A, domain 2"/>
    <property type="match status" value="1"/>
</dbReference>
<evidence type="ECO:0000259" key="3">
    <source>
        <dbReference type="Pfam" id="PF01756"/>
    </source>
</evidence>
<dbReference type="SUPFAM" id="SSF56645">
    <property type="entry name" value="Acyl-CoA dehydrogenase NM domain-like"/>
    <property type="match status" value="1"/>
</dbReference>
<dbReference type="EMBL" id="KV419398">
    <property type="protein sequence ID" value="KZS96745.1"/>
    <property type="molecule type" value="Genomic_DNA"/>
</dbReference>
<dbReference type="GO" id="GO:0071949">
    <property type="term" value="F:FAD binding"/>
    <property type="evidence" value="ECO:0007669"/>
    <property type="project" value="InterPro"/>
</dbReference>
<dbReference type="PANTHER" id="PTHR10909">
    <property type="entry name" value="ELECTRON TRANSPORT OXIDOREDUCTASE"/>
    <property type="match status" value="1"/>
</dbReference>
<dbReference type="GO" id="GO:0003997">
    <property type="term" value="F:acyl-CoA oxidase activity"/>
    <property type="evidence" value="ECO:0007669"/>
    <property type="project" value="InterPro"/>
</dbReference>
<dbReference type="InterPro" id="IPR009100">
    <property type="entry name" value="AcylCoA_DH/oxidase_NM_dom_sf"/>
</dbReference>
<dbReference type="InterPro" id="IPR012258">
    <property type="entry name" value="Acyl-CoA_oxidase"/>
</dbReference>
<accession>A0A164YAV8</accession>
<reference evidence="4 5" key="1">
    <citation type="journal article" date="2016" name="Mol. Biol. Evol.">
        <title>Comparative Genomics of Early-Diverging Mushroom-Forming Fungi Provides Insights into the Origins of Lignocellulose Decay Capabilities.</title>
        <authorList>
            <person name="Nagy L.G."/>
            <person name="Riley R."/>
            <person name="Tritt A."/>
            <person name="Adam C."/>
            <person name="Daum C."/>
            <person name="Floudas D."/>
            <person name="Sun H."/>
            <person name="Yadav J.S."/>
            <person name="Pangilinan J."/>
            <person name="Larsson K.H."/>
            <person name="Matsuura K."/>
            <person name="Barry K."/>
            <person name="Labutti K."/>
            <person name="Kuo R."/>
            <person name="Ohm R.A."/>
            <person name="Bhattacharya S.S."/>
            <person name="Shirouzu T."/>
            <person name="Yoshinaga Y."/>
            <person name="Martin F.M."/>
            <person name="Grigoriev I.V."/>
            <person name="Hibbett D.S."/>
        </authorList>
    </citation>
    <scope>NUCLEOTIDE SEQUENCE [LARGE SCALE GENOMIC DNA]</scope>
    <source>
        <strain evidence="4 5">HHB9708</strain>
    </source>
</reference>
<dbReference type="AlphaFoldDB" id="A0A164YAV8"/>
<organism evidence="4 5">
    <name type="scientific">Sistotremastrum niveocremeum HHB9708</name>
    <dbReference type="NCBI Taxonomy" id="1314777"/>
    <lineage>
        <taxon>Eukaryota</taxon>
        <taxon>Fungi</taxon>
        <taxon>Dikarya</taxon>
        <taxon>Basidiomycota</taxon>
        <taxon>Agaricomycotina</taxon>
        <taxon>Agaricomycetes</taxon>
        <taxon>Sistotremastrales</taxon>
        <taxon>Sistotremastraceae</taxon>
        <taxon>Sertulicium</taxon>
        <taxon>Sertulicium niveocremeum</taxon>
    </lineage>
</organism>
<evidence type="ECO:0000256" key="2">
    <source>
        <dbReference type="ARBA" id="ARBA00023002"/>
    </source>
</evidence>
<dbReference type="PANTHER" id="PTHR10909:SF250">
    <property type="entry name" value="PEROXISOMAL ACYL-COENZYME A OXIDASE 1"/>
    <property type="match status" value="1"/>
</dbReference>
<dbReference type="STRING" id="1314777.A0A164YAV8"/>
<dbReference type="GO" id="GO:0005777">
    <property type="term" value="C:peroxisome"/>
    <property type="evidence" value="ECO:0007669"/>
    <property type="project" value="InterPro"/>
</dbReference>
<evidence type="ECO:0000256" key="1">
    <source>
        <dbReference type="ARBA" id="ARBA00006288"/>
    </source>
</evidence>
<dbReference type="GO" id="GO:0033540">
    <property type="term" value="P:fatty acid beta-oxidation using acyl-CoA oxidase"/>
    <property type="evidence" value="ECO:0007669"/>
    <property type="project" value="TreeGrafter"/>
</dbReference>
<evidence type="ECO:0000313" key="4">
    <source>
        <dbReference type="EMBL" id="KZS96745.1"/>
    </source>
</evidence>
<comment type="similarity">
    <text evidence="1">Belongs to the acyl-CoA oxidase family.</text>
</comment>
<dbReference type="GO" id="GO:0055088">
    <property type="term" value="P:lipid homeostasis"/>
    <property type="evidence" value="ECO:0007669"/>
    <property type="project" value="TreeGrafter"/>
</dbReference>
<dbReference type="InterPro" id="IPR002655">
    <property type="entry name" value="Acyl-CoA_oxidase_C"/>
</dbReference>
<dbReference type="SUPFAM" id="SSF47203">
    <property type="entry name" value="Acyl-CoA dehydrogenase C-terminal domain-like"/>
    <property type="match status" value="1"/>
</dbReference>
<sequence>MARTTPTLHLLPECVQHAIHASSCARSKIQKIWDSHLNSRFVPYGTCWSPVRIFRFLDAMRILIDELGSENATLLHHTPKGLNLRVHVTPRTFEHDVGYDVEDQRSFKERLFRRILPSIRSLLKRPSRPSQTLLLVPRGVLIRPNFADGVWIETGCTSGRGPIENVLLGGMPRLAENSDTSAALSMNSDRPMAFQSPIHVNKTPDASWTRQVDLSHELKKMILDHERSKASFDPAELRQLLSSRRTDIQASFVSENLSTNDVHSGNHHIPDHPLPAPLPELRNVGDQKEARPNHHATESNTLALYACLEIGNMRHPQDTDVPSITEDSELVTETTATIIPGTGEVEIHSPTMTSMKWFDPASLGGDADFAVVVAELRSLDQRFGRHLFLVPLRNVLSRDPLPGIGIGEKKNFPGWEDVTLGYLWFHKVRVAHSNMYPYDPRMPVHQQRINLININLRAPIALMVQSRTDVMFEARDLISQTVSKGIEHCIMRRLPGQISGLSELLCYFAENESAMCLDFYNIRTCLLGHLGEAYAMHLTGNTLVDLGVDAMKLSPIASLSVLLDLYETMRGMQISSVNNCVAALQDSLWIRTREDTRDFDTPQHDGLEECGKHLIQVYRKGKRSMEDEDHHSDYLIDFKEGRLRAESTRGVPLNNKFFVRAFAIRAAATVANFGRVIELMRGDSRTELCNMARAHCQYVVISSFASSIDNVTVERSDIRRVLHRLFKFYASNIILRYAPEFYLSECLSLEIHRELDSLNRTLAEEIRPEIVGLAESIRFTT</sequence>
<proteinExistence type="inferred from homology"/>
<gene>
    <name evidence="4" type="ORF">SISNIDRAFT_463509</name>
</gene>
<dbReference type="InterPro" id="IPR036250">
    <property type="entry name" value="AcylCo_DH-like_C"/>
</dbReference>
<name>A0A164YAV8_9AGAM</name>
<dbReference type="Proteomes" id="UP000076722">
    <property type="component" value="Unassembled WGS sequence"/>
</dbReference>
<protein>
    <recommendedName>
        <fullName evidence="3">Acyl-CoA oxidase C-terminal domain-containing protein</fullName>
    </recommendedName>
</protein>
<keyword evidence="2" id="KW-0560">Oxidoreductase</keyword>
<dbReference type="InterPro" id="IPR046373">
    <property type="entry name" value="Acyl-CoA_Oxase/DH_mid-dom_sf"/>
</dbReference>
<dbReference type="Pfam" id="PF01756">
    <property type="entry name" value="ACOX"/>
    <property type="match status" value="1"/>
</dbReference>
<keyword evidence="5" id="KW-1185">Reference proteome</keyword>
<evidence type="ECO:0000313" key="5">
    <source>
        <dbReference type="Proteomes" id="UP000076722"/>
    </source>
</evidence>
<feature type="domain" description="Acyl-CoA oxidase C-terminal" evidence="3">
    <location>
        <begin position="659"/>
        <end position="779"/>
    </location>
</feature>
<dbReference type="GO" id="GO:0005504">
    <property type="term" value="F:fatty acid binding"/>
    <property type="evidence" value="ECO:0007669"/>
    <property type="project" value="TreeGrafter"/>
</dbReference>